<accession>A0AAW6HK45</accession>
<dbReference type="EMBL" id="JAQNZF010000019">
    <property type="protein sequence ID" value="MDC2743545.1"/>
    <property type="molecule type" value="Genomic_DNA"/>
</dbReference>
<evidence type="ECO:0000313" key="3">
    <source>
        <dbReference type="Proteomes" id="UP001219389"/>
    </source>
</evidence>
<name>A0AAW6HK45_BACOV</name>
<evidence type="ECO:0000313" key="2">
    <source>
        <dbReference type="EMBL" id="MDC2743545.1"/>
    </source>
</evidence>
<dbReference type="Pfam" id="PF00535">
    <property type="entry name" value="Glycos_transf_2"/>
    <property type="match status" value="1"/>
</dbReference>
<dbReference type="Proteomes" id="UP001219389">
    <property type="component" value="Unassembled WGS sequence"/>
</dbReference>
<dbReference type="RefSeq" id="WP_061448657.1">
    <property type="nucleotide sequence ID" value="NZ_CAXTIO010000022.1"/>
</dbReference>
<dbReference type="Gene3D" id="3.90.550.10">
    <property type="entry name" value="Spore Coat Polysaccharide Biosynthesis Protein SpsA, Chain A"/>
    <property type="match status" value="1"/>
</dbReference>
<dbReference type="InterPro" id="IPR001173">
    <property type="entry name" value="Glyco_trans_2-like"/>
</dbReference>
<organism evidence="2 3">
    <name type="scientific">Bacteroides ovatus</name>
    <dbReference type="NCBI Taxonomy" id="28116"/>
    <lineage>
        <taxon>Bacteria</taxon>
        <taxon>Pseudomonadati</taxon>
        <taxon>Bacteroidota</taxon>
        <taxon>Bacteroidia</taxon>
        <taxon>Bacteroidales</taxon>
        <taxon>Bacteroidaceae</taxon>
        <taxon>Bacteroides</taxon>
    </lineage>
</organism>
<dbReference type="PANTHER" id="PTHR22916:SF3">
    <property type="entry name" value="UDP-GLCNAC:BETAGAL BETA-1,3-N-ACETYLGLUCOSAMINYLTRANSFERASE-LIKE PROTEIN 1"/>
    <property type="match status" value="1"/>
</dbReference>
<gene>
    <name evidence="2" type="ORF">PO382_15080</name>
</gene>
<dbReference type="PANTHER" id="PTHR22916">
    <property type="entry name" value="GLYCOSYLTRANSFERASE"/>
    <property type="match status" value="1"/>
</dbReference>
<dbReference type="AlphaFoldDB" id="A0AAW6HK45"/>
<protein>
    <submittedName>
        <fullName evidence="2">Glycosyltransferase family 2 protein</fullName>
    </submittedName>
</protein>
<proteinExistence type="predicted"/>
<feature type="domain" description="Glycosyltransferase 2-like" evidence="1">
    <location>
        <begin position="9"/>
        <end position="113"/>
    </location>
</feature>
<dbReference type="GO" id="GO:0016758">
    <property type="term" value="F:hexosyltransferase activity"/>
    <property type="evidence" value="ECO:0007669"/>
    <property type="project" value="UniProtKB-ARBA"/>
</dbReference>
<dbReference type="InterPro" id="IPR029044">
    <property type="entry name" value="Nucleotide-diphossugar_trans"/>
</dbReference>
<dbReference type="CDD" id="cd04196">
    <property type="entry name" value="GT_2_like_d"/>
    <property type="match status" value="1"/>
</dbReference>
<reference evidence="2" key="1">
    <citation type="submission" date="2022-10" db="EMBL/GenBank/DDBJ databases">
        <title>Human gut microbiome strain richness.</title>
        <authorList>
            <person name="Chen-Liaw A."/>
        </authorList>
    </citation>
    <scope>NUCLEOTIDE SEQUENCE</scope>
    <source>
        <strain evidence="2">BSD2780120875st1_E1_BSD2780120875_150330</strain>
    </source>
</reference>
<evidence type="ECO:0000259" key="1">
    <source>
        <dbReference type="Pfam" id="PF00535"/>
    </source>
</evidence>
<sequence length="285" mass="33863">MYNKSRIAILMATYNGECYLNYQIESIMGQSFEDWTLYIRDDGSSDSTVEIVREYCKKDSRIMLVDDEIKHRGAKKSFIWLLENIHSEYYMFSDQDDIWLPHKIESTYLKMLEMESVNPTTPILVHTDLAIADEDGFVVKGSRYKYDKLYPDWLDKLNWFIVSYRICGNTIMLNDKAKVVALPFDDRIYMHDWWVVLMTLKMGGVVCNLKKSTILYRQHRQQVVGLKSFNSIEKKEDGKISNFLIRLKGNFYQYSLLNEWVGISFSNYIFHKLVFWIYRLLEKRG</sequence>
<comment type="caution">
    <text evidence="2">The sequence shown here is derived from an EMBL/GenBank/DDBJ whole genome shotgun (WGS) entry which is preliminary data.</text>
</comment>
<dbReference type="SUPFAM" id="SSF53448">
    <property type="entry name" value="Nucleotide-diphospho-sugar transferases"/>
    <property type="match status" value="1"/>
</dbReference>